<reference evidence="1 2" key="1">
    <citation type="submission" date="2013-11" db="EMBL/GenBank/DDBJ databases">
        <title>Opisthorchis viverrini - life in the bile duct.</title>
        <authorList>
            <person name="Young N.D."/>
            <person name="Nagarajan N."/>
            <person name="Lin S.J."/>
            <person name="Korhonen P.K."/>
            <person name="Jex A.R."/>
            <person name="Hall R.S."/>
            <person name="Safavi-Hemami H."/>
            <person name="Kaewkong W."/>
            <person name="Bertrand D."/>
            <person name="Gao S."/>
            <person name="Seet Q."/>
            <person name="Wongkham S."/>
            <person name="Teh B.T."/>
            <person name="Wongkham C."/>
            <person name="Intapan P.M."/>
            <person name="Maleewong W."/>
            <person name="Yang X."/>
            <person name="Hu M."/>
            <person name="Wang Z."/>
            <person name="Hofmann A."/>
            <person name="Sternberg P.W."/>
            <person name="Tan P."/>
            <person name="Wang J."/>
            <person name="Gasser R.B."/>
        </authorList>
    </citation>
    <scope>NUCLEOTIDE SEQUENCE [LARGE SCALE GENOMIC DNA]</scope>
</reference>
<protein>
    <submittedName>
        <fullName evidence="1">Uncharacterized protein</fullName>
    </submittedName>
</protein>
<dbReference type="STRING" id="6198.A0A074ZG28"/>
<dbReference type="PROSITE" id="PS50127">
    <property type="entry name" value="UBC_2"/>
    <property type="match status" value="1"/>
</dbReference>
<dbReference type="EMBL" id="KL596753">
    <property type="protein sequence ID" value="KER26226.1"/>
    <property type="molecule type" value="Genomic_DNA"/>
</dbReference>
<dbReference type="GO" id="GO:0016874">
    <property type="term" value="F:ligase activity"/>
    <property type="evidence" value="ECO:0007669"/>
    <property type="project" value="UniProtKB-KW"/>
</dbReference>
<dbReference type="OrthoDB" id="6508832at2759"/>
<dbReference type="CDD" id="cd23807">
    <property type="entry name" value="UEV_UBE2V"/>
    <property type="match status" value="1"/>
</dbReference>
<name>A0A074ZG28_OPIVI</name>
<dbReference type="RefSeq" id="XP_009170042.1">
    <property type="nucleotide sequence ID" value="XM_009171778.1"/>
</dbReference>
<sequence length="162" mass="18413">MDSVFVRINGTLRMAAQNHNVKSEKIKVPRNFYLLEELEQGQKGCQDGTISWGLEDMDSTLTKWTGVILGPSRTPFEGRLYLLQIECGPNYPDVAPSVRFVTRIRMHGVNENNGQIDSRLFPTLTKWTRGLQMRHVLLELRHKMAAPENARLSQPAEGSTYV</sequence>
<dbReference type="GeneID" id="20320683"/>
<dbReference type="KEGG" id="ovi:T265_06504"/>
<dbReference type="InterPro" id="IPR000608">
    <property type="entry name" value="UBC"/>
</dbReference>
<dbReference type="SMART" id="SM00212">
    <property type="entry name" value="UBCc"/>
    <property type="match status" value="1"/>
</dbReference>
<proteinExistence type="predicted"/>
<dbReference type="FunFam" id="3.10.110.10:FF:000026">
    <property type="entry name" value="Ubiquitin-conjugating enzyme E2 variant"/>
    <property type="match status" value="1"/>
</dbReference>
<evidence type="ECO:0000313" key="2">
    <source>
        <dbReference type="Proteomes" id="UP000054324"/>
    </source>
</evidence>
<dbReference type="InterPro" id="IPR016135">
    <property type="entry name" value="UBQ-conjugating_enzyme/RWD"/>
</dbReference>
<organism evidence="1 2">
    <name type="scientific">Opisthorchis viverrini</name>
    <name type="common">Southeast Asian liver fluke</name>
    <dbReference type="NCBI Taxonomy" id="6198"/>
    <lineage>
        <taxon>Eukaryota</taxon>
        <taxon>Metazoa</taxon>
        <taxon>Spiralia</taxon>
        <taxon>Lophotrochozoa</taxon>
        <taxon>Platyhelminthes</taxon>
        <taxon>Trematoda</taxon>
        <taxon>Digenea</taxon>
        <taxon>Opisthorchiida</taxon>
        <taxon>Opisthorchiata</taxon>
        <taxon>Opisthorchiidae</taxon>
        <taxon>Opisthorchis</taxon>
    </lineage>
</organism>
<dbReference type="SUPFAM" id="SSF54495">
    <property type="entry name" value="UBC-like"/>
    <property type="match status" value="1"/>
</dbReference>
<accession>A0A074ZG28</accession>
<dbReference type="PANTHER" id="PTHR24068">
    <property type="entry name" value="UBIQUITIN-CONJUGATING ENZYME E2"/>
    <property type="match status" value="1"/>
</dbReference>
<dbReference type="Proteomes" id="UP000054324">
    <property type="component" value="Unassembled WGS sequence"/>
</dbReference>
<evidence type="ECO:0000313" key="1">
    <source>
        <dbReference type="EMBL" id="KER26226.1"/>
    </source>
</evidence>
<dbReference type="Pfam" id="PF00179">
    <property type="entry name" value="UQ_con"/>
    <property type="match status" value="1"/>
</dbReference>
<gene>
    <name evidence="1" type="ORF">T265_06504</name>
</gene>
<dbReference type="AlphaFoldDB" id="A0A074ZG28"/>
<dbReference type="CTD" id="20320683"/>
<keyword evidence="2" id="KW-1185">Reference proteome</keyword>
<dbReference type="Gene3D" id="3.10.110.10">
    <property type="entry name" value="Ubiquitin Conjugating Enzyme"/>
    <property type="match status" value="1"/>
</dbReference>